<comment type="caution">
    <text evidence="1">The sequence shown here is derived from an EMBL/GenBank/DDBJ whole genome shotgun (WGS) entry which is preliminary data.</text>
</comment>
<evidence type="ECO:0000313" key="1">
    <source>
        <dbReference type="EMBL" id="GAK98235.1"/>
    </source>
</evidence>
<keyword evidence="2" id="KW-1185">Reference proteome</keyword>
<evidence type="ECO:0000313" key="2">
    <source>
        <dbReference type="Proteomes" id="UP000029221"/>
    </source>
</evidence>
<dbReference type="EMBL" id="BBML01000010">
    <property type="protein sequence ID" value="GAK98235.1"/>
    <property type="molecule type" value="Genomic_DNA"/>
</dbReference>
<proteinExistence type="predicted"/>
<accession>A0A090Q5E7</accession>
<organism evidence="1 2">
    <name type="scientific">Nonlabens tegetincola</name>
    <dbReference type="NCBI Taxonomy" id="323273"/>
    <lineage>
        <taxon>Bacteria</taxon>
        <taxon>Pseudomonadati</taxon>
        <taxon>Bacteroidota</taxon>
        <taxon>Flavobacteriia</taxon>
        <taxon>Flavobacteriales</taxon>
        <taxon>Flavobacteriaceae</taxon>
        <taxon>Nonlabens</taxon>
    </lineage>
</organism>
<dbReference type="AlphaFoldDB" id="A0A090Q5E7"/>
<gene>
    <name evidence="1" type="ORF">JCM19294_869</name>
</gene>
<sequence length="44" mass="5437">MVFRLFIFIAVLICTRFRESVFPKTSFTKKDLWHNRSFKRGKRK</sequence>
<reference evidence="1" key="1">
    <citation type="journal article" date="2014" name="Genome Announc.">
        <title>Draft Genome Sequences of Marine Flavobacterium Nonlabens Strains NR17, NR24, NR27, NR32, NR33, and Ara13.</title>
        <authorList>
            <person name="Nakanishi M."/>
            <person name="Meirelles P."/>
            <person name="Suzuki R."/>
            <person name="Takatani N."/>
            <person name="Mino S."/>
            <person name="Suda W."/>
            <person name="Oshima K."/>
            <person name="Hattori M."/>
            <person name="Ohkuma M."/>
            <person name="Hosokawa M."/>
            <person name="Miyashita K."/>
            <person name="Thompson F.L."/>
            <person name="Niwa A."/>
            <person name="Sawabe T."/>
            <person name="Sawabe T."/>
        </authorList>
    </citation>
    <scope>NUCLEOTIDE SEQUENCE [LARGE SCALE GENOMIC DNA]</scope>
    <source>
        <strain evidence="1">JCM 19294</strain>
    </source>
</reference>
<protein>
    <submittedName>
        <fullName evidence="1">Uncharacterized protein</fullName>
    </submittedName>
</protein>
<name>A0A090Q5E7_9FLAO</name>
<dbReference type="Proteomes" id="UP000029221">
    <property type="component" value="Unassembled WGS sequence"/>
</dbReference>